<dbReference type="RefSeq" id="WP_256213954.1">
    <property type="nucleotide sequence ID" value="NZ_BMYE01000009.1"/>
</dbReference>
<dbReference type="GeneID" id="88624285"/>
<name>A0ABU4QIC8_9GAMM</name>
<protein>
    <submittedName>
        <fullName evidence="1">Uncharacterized protein</fullName>
    </submittedName>
</protein>
<reference evidence="1 2" key="1">
    <citation type="submission" date="2023-11" db="EMBL/GenBank/DDBJ databases">
        <title>MicrobeMod: A computational toolkit for identifying prokaryotic methylation and restriction-modification with nanopore sequencing.</title>
        <authorList>
            <person name="Crits-Christoph A."/>
            <person name="Kang S.C."/>
            <person name="Lee H."/>
            <person name="Ostrov N."/>
        </authorList>
    </citation>
    <scope>NUCLEOTIDE SEQUENCE [LARGE SCALE GENOMIC DNA]</scope>
    <source>
        <strain evidence="1 2">ATCC BAA-2732</strain>
    </source>
</reference>
<proteinExistence type="predicted"/>
<evidence type="ECO:0000313" key="1">
    <source>
        <dbReference type="EMBL" id="MDX6017096.1"/>
    </source>
</evidence>
<dbReference type="EMBL" id="JAWXXR010000001">
    <property type="protein sequence ID" value="MDX6017096.1"/>
    <property type="molecule type" value="Genomic_DNA"/>
</dbReference>
<accession>A0ABU4QIC8</accession>
<keyword evidence="2" id="KW-1185">Reference proteome</keyword>
<sequence>MAAMQTGLLFYVALVKGRFHESFNKMPISLNKSHQSLFLTG</sequence>
<evidence type="ECO:0000313" key="2">
    <source>
        <dbReference type="Proteomes" id="UP001272773"/>
    </source>
</evidence>
<comment type="caution">
    <text evidence="1">The sequence shown here is derived from an EMBL/GenBank/DDBJ whole genome shotgun (WGS) entry which is preliminary data.</text>
</comment>
<organism evidence="1 2">
    <name type="scientific">Shewanella indica</name>
    <dbReference type="NCBI Taxonomy" id="768528"/>
    <lineage>
        <taxon>Bacteria</taxon>
        <taxon>Pseudomonadati</taxon>
        <taxon>Pseudomonadota</taxon>
        <taxon>Gammaproteobacteria</taxon>
        <taxon>Alteromonadales</taxon>
        <taxon>Shewanellaceae</taxon>
        <taxon>Shewanella</taxon>
    </lineage>
</organism>
<dbReference type="Proteomes" id="UP001272773">
    <property type="component" value="Unassembled WGS sequence"/>
</dbReference>
<gene>
    <name evidence="1" type="ORF">SIL79_12215</name>
</gene>